<protein>
    <submittedName>
        <fullName evidence="2">ATPase family AAA domain containing 2B</fullName>
    </submittedName>
</protein>
<feature type="compositionally biased region" description="Low complexity" evidence="1">
    <location>
        <begin position="34"/>
        <end position="58"/>
    </location>
</feature>
<feature type="compositionally biased region" description="Basic and acidic residues" evidence="1">
    <location>
        <begin position="99"/>
        <end position="115"/>
    </location>
</feature>
<dbReference type="EMBL" id="JACASE010000007">
    <property type="protein sequence ID" value="KAF6445953.1"/>
    <property type="molecule type" value="Genomic_DNA"/>
</dbReference>
<feature type="compositionally biased region" description="Gly residues" evidence="1">
    <location>
        <begin position="23"/>
        <end position="33"/>
    </location>
</feature>
<sequence>MVNTRKSSLRLLGSKSPGPGPGPGAGAEPGATGGSSHFISSRTRSSKTRAASCPAAKAGGSGGAGVAPDEARKSEVDGSLSDSHVSPPAKRTLKQPDSVCKDKSKPRGTGQREEWNISSGQTR</sequence>
<accession>A0A7J8FDW2</accession>
<keyword evidence="3" id="KW-1185">Reference proteome</keyword>
<dbReference type="AlphaFoldDB" id="A0A7J8FDW2"/>
<evidence type="ECO:0000313" key="3">
    <source>
        <dbReference type="Proteomes" id="UP000593571"/>
    </source>
</evidence>
<organism evidence="2 3">
    <name type="scientific">Rousettus aegyptiacus</name>
    <name type="common">Egyptian fruit bat</name>
    <name type="synonym">Pteropus aegyptiacus</name>
    <dbReference type="NCBI Taxonomy" id="9407"/>
    <lineage>
        <taxon>Eukaryota</taxon>
        <taxon>Metazoa</taxon>
        <taxon>Chordata</taxon>
        <taxon>Craniata</taxon>
        <taxon>Vertebrata</taxon>
        <taxon>Euteleostomi</taxon>
        <taxon>Mammalia</taxon>
        <taxon>Eutheria</taxon>
        <taxon>Laurasiatheria</taxon>
        <taxon>Chiroptera</taxon>
        <taxon>Yinpterochiroptera</taxon>
        <taxon>Pteropodoidea</taxon>
        <taxon>Pteropodidae</taxon>
        <taxon>Rousettinae</taxon>
        <taxon>Rousettus</taxon>
    </lineage>
</organism>
<name>A0A7J8FDW2_ROUAE</name>
<comment type="caution">
    <text evidence="2">The sequence shown here is derived from an EMBL/GenBank/DDBJ whole genome shotgun (WGS) entry which is preliminary data.</text>
</comment>
<proteinExistence type="predicted"/>
<reference evidence="2 3" key="1">
    <citation type="journal article" date="2020" name="Nature">
        <title>Six reference-quality genomes reveal evolution of bat adaptations.</title>
        <authorList>
            <person name="Jebb D."/>
            <person name="Huang Z."/>
            <person name="Pippel M."/>
            <person name="Hughes G.M."/>
            <person name="Lavrichenko K."/>
            <person name="Devanna P."/>
            <person name="Winkler S."/>
            <person name="Jermiin L.S."/>
            <person name="Skirmuntt E.C."/>
            <person name="Katzourakis A."/>
            <person name="Burkitt-Gray L."/>
            <person name="Ray D.A."/>
            <person name="Sullivan K.A.M."/>
            <person name="Roscito J.G."/>
            <person name="Kirilenko B.M."/>
            <person name="Davalos L.M."/>
            <person name="Corthals A.P."/>
            <person name="Power M.L."/>
            <person name="Jones G."/>
            <person name="Ransome R.D."/>
            <person name="Dechmann D.K.N."/>
            <person name="Locatelli A.G."/>
            <person name="Puechmaille S.J."/>
            <person name="Fedrigo O."/>
            <person name="Jarvis E.D."/>
            <person name="Hiller M."/>
            <person name="Vernes S.C."/>
            <person name="Myers E.W."/>
            <person name="Teeling E.C."/>
        </authorList>
    </citation>
    <scope>NUCLEOTIDE SEQUENCE [LARGE SCALE GENOMIC DNA]</scope>
    <source>
        <strain evidence="2">MRouAeg1</strain>
        <tissue evidence="2">Muscle</tissue>
    </source>
</reference>
<feature type="region of interest" description="Disordered" evidence="1">
    <location>
        <begin position="1"/>
        <end position="123"/>
    </location>
</feature>
<evidence type="ECO:0000256" key="1">
    <source>
        <dbReference type="SAM" id="MobiDB-lite"/>
    </source>
</evidence>
<gene>
    <name evidence="2" type="ORF">HJG63_001120</name>
</gene>
<dbReference type="Proteomes" id="UP000593571">
    <property type="component" value="Unassembled WGS sequence"/>
</dbReference>
<evidence type="ECO:0000313" key="2">
    <source>
        <dbReference type="EMBL" id="KAF6445953.1"/>
    </source>
</evidence>